<name>A0ACC0VTR3_9STRA</name>
<protein>
    <submittedName>
        <fullName evidence="1">Uncharacterized protein</fullName>
    </submittedName>
</protein>
<organism evidence="1 2">
    <name type="scientific">Peronosclerospora sorghi</name>
    <dbReference type="NCBI Taxonomy" id="230839"/>
    <lineage>
        <taxon>Eukaryota</taxon>
        <taxon>Sar</taxon>
        <taxon>Stramenopiles</taxon>
        <taxon>Oomycota</taxon>
        <taxon>Peronosporomycetes</taxon>
        <taxon>Peronosporales</taxon>
        <taxon>Peronosporaceae</taxon>
        <taxon>Peronosclerospora</taxon>
    </lineage>
</organism>
<comment type="caution">
    <text evidence="1">The sequence shown here is derived from an EMBL/GenBank/DDBJ whole genome shotgun (WGS) entry which is preliminary data.</text>
</comment>
<evidence type="ECO:0000313" key="1">
    <source>
        <dbReference type="EMBL" id="KAI9909491.1"/>
    </source>
</evidence>
<dbReference type="Proteomes" id="UP001163321">
    <property type="component" value="Chromosome 7"/>
</dbReference>
<gene>
    <name evidence="1" type="ORF">PsorP6_015262</name>
</gene>
<reference evidence="1 2" key="1">
    <citation type="journal article" date="2022" name="bioRxiv">
        <title>The genome of the oomycete Peronosclerospora sorghi, a cosmopolitan pathogen of maize and sorghum, is inflated with dispersed pseudogenes.</title>
        <authorList>
            <person name="Fletcher K."/>
            <person name="Martin F."/>
            <person name="Isakeit T."/>
            <person name="Cavanaugh K."/>
            <person name="Magill C."/>
            <person name="Michelmore R."/>
        </authorList>
    </citation>
    <scope>NUCLEOTIDE SEQUENCE [LARGE SCALE GENOMIC DNA]</scope>
    <source>
        <strain evidence="1">P6</strain>
    </source>
</reference>
<keyword evidence="2" id="KW-1185">Reference proteome</keyword>
<proteinExistence type="predicted"/>
<sequence length="212" mass="24498">MLPHGRCVDTVSPRLVPLLHFTLLRPTYVGDGNVLTSVMALYRYRQKTTLNYTLVSAKENPSRLAIFHYIATSMTEHHVHPTRRQLRDRNKPTVQIGDEQHLVHSDLTTIDSDHFHIADTNRIEKCAVCNCHRNRVRDVAVRDVVSSEWCHVGGRPTVEKPTICVVLGSHKQHLVVRRILPDATVFSMWPFLLHLKQRPLKFRFLSFLLLML</sequence>
<dbReference type="EMBL" id="CM047586">
    <property type="protein sequence ID" value="KAI9909491.1"/>
    <property type="molecule type" value="Genomic_DNA"/>
</dbReference>
<accession>A0ACC0VTR3</accession>
<evidence type="ECO:0000313" key="2">
    <source>
        <dbReference type="Proteomes" id="UP001163321"/>
    </source>
</evidence>